<sequence length="47" mass="5415">MTETESLQTTFARTIASWHTKASHVFANLPFRKFSTILGGNFNYCCW</sequence>
<reference evidence="1" key="1">
    <citation type="submission" date="2016-02" db="EMBL/GenBank/DDBJ databases">
        <title>WGS assembly of Manihot esculenta.</title>
        <authorList>
            <person name="Bredeson J.V."/>
            <person name="Prochnik S.E."/>
            <person name="Lyons J.B."/>
            <person name="Schmutz J."/>
            <person name="Grimwood J."/>
            <person name="Vrebalov J."/>
            <person name="Bart R.S."/>
            <person name="Amuge T."/>
            <person name="Ferguson M.E."/>
            <person name="Green R."/>
            <person name="Putnam N."/>
            <person name="Stites J."/>
            <person name="Rounsley S."/>
            <person name="Rokhsar D.S."/>
        </authorList>
    </citation>
    <scope>NUCLEOTIDE SEQUENCE [LARGE SCALE GENOMIC DNA]</scope>
    <source>
        <tissue evidence="1">Leaf</tissue>
    </source>
</reference>
<organism evidence="1">
    <name type="scientific">Manihot esculenta</name>
    <name type="common">Cassava</name>
    <name type="synonym">Jatropha manihot</name>
    <dbReference type="NCBI Taxonomy" id="3983"/>
    <lineage>
        <taxon>Eukaryota</taxon>
        <taxon>Viridiplantae</taxon>
        <taxon>Streptophyta</taxon>
        <taxon>Embryophyta</taxon>
        <taxon>Tracheophyta</taxon>
        <taxon>Spermatophyta</taxon>
        <taxon>Magnoliopsida</taxon>
        <taxon>eudicotyledons</taxon>
        <taxon>Gunneridae</taxon>
        <taxon>Pentapetalae</taxon>
        <taxon>rosids</taxon>
        <taxon>fabids</taxon>
        <taxon>Malpighiales</taxon>
        <taxon>Euphorbiaceae</taxon>
        <taxon>Crotonoideae</taxon>
        <taxon>Manihoteae</taxon>
        <taxon>Manihot</taxon>
    </lineage>
</organism>
<proteinExistence type="predicted"/>
<accession>A0A2C9W9U7</accession>
<evidence type="ECO:0000313" key="1">
    <source>
        <dbReference type="EMBL" id="OAY56375.1"/>
    </source>
</evidence>
<dbReference type="AlphaFoldDB" id="A0A2C9W9U7"/>
<gene>
    <name evidence="1" type="ORF">MANES_02G011200</name>
</gene>
<protein>
    <submittedName>
        <fullName evidence="1">Uncharacterized protein</fullName>
    </submittedName>
</protein>
<name>A0A2C9W9U7_MANES</name>
<dbReference type="EMBL" id="CM004388">
    <property type="protein sequence ID" value="OAY56375.1"/>
    <property type="molecule type" value="Genomic_DNA"/>
</dbReference>